<dbReference type="AlphaFoldDB" id="A0A5B7JLZ3"/>
<organism evidence="1 2">
    <name type="scientific">Portunus trituberculatus</name>
    <name type="common">Swimming crab</name>
    <name type="synonym">Neptunus trituberculatus</name>
    <dbReference type="NCBI Taxonomy" id="210409"/>
    <lineage>
        <taxon>Eukaryota</taxon>
        <taxon>Metazoa</taxon>
        <taxon>Ecdysozoa</taxon>
        <taxon>Arthropoda</taxon>
        <taxon>Crustacea</taxon>
        <taxon>Multicrustacea</taxon>
        <taxon>Malacostraca</taxon>
        <taxon>Eumalacostraca</taxon>
        <taxon>Eucarida</taxon>
        <taxon>Decapoda</taxon>
        <taxon>Pleocyemata</taxon>
        <taxon>Brachyura</taxon>
        <taxon>Eubrachyura</taxon>
        <taxon>Portunoidea</taxon>
        <taxon>Portunidae</taxon>
        <taxon>Portuninae</taxon>
        <taxon>Portunus</taxon>
    </lineage>
</organism>
<proteinExistence type="predicted"/>
<dbReference type="Proteomes" id="UP000324222">
    <property type="component" value="Unassembled WGS sequence"/>
</dbReference>
<reference evidence="1 2" key="1">
    <citation type="submission" date="2019-05" db="EMBL/GenBank/DDBJ databases">
        <title>Another draft genome of Portunus trituberculatus and its Hox gene families provides insights of decapod evolution.</title>
        <authorList>
            <person name="Jeong J.-H."/>
            <person name="Song I."/>
            <person name="Kim S."/>
            <person name="Choi T."/>
            <person name="Kim D."/>
            <person name="Ryu S."/>
            <person name="Kim W."/>
        </authorList>
    </citation>
    <scope>NUCLEOTIDE SEQUENCE [LARGE SCALE GENOMIC DNA]</scope>
    <source>
        <tissue evidence="1">Muscle</tissue>
    </source>
</reference>
<comment type="caution">
    <text evidence="1">The sequence shown here is derived from an EMBL/GenBank/DDBJ whole genome shotgun (WGS) entry which is preliminary data.</text>
</comment>
<evidence type="ECO:0000313" key="1">
    <source>
        <dbReference type="EMBL" id="MPC95306.1"/>
    </source>
</evidence>
<protein>
    <submittedName>
        <fullName evidence="1">Uncharacterized protein</fullName>
    </submittedName>
</protein>
<accession>A0A5B7JLZ3</accession>
<sequence>MTACWAGGRGDACAYITSTVHPIGHWHQIAGRPPLPMQPREEYCVDRSRDSKAGMEDDLSMLLHLLLHLQLHLHLHLRDFDSYRVWKREGWKEEGRVVLARES</sequence>
<gene>
    <name evidence="1" type="ORF">E2C01_090510</name>
</gene>
<dbReference type="EMBL" id="VSRR010101711">
    <property type="protein sequence ID" value="MPC95306.1"/>
    <property type="molecule type" value="Genomic_DNA"/>
</dbReference>
<evidence type="ECO:0000313" key="2">
    <source>
        <dbReference type="Proteomes" id="UP000324222"/>
    </source>
</evidence>
<name>A0A5B7JLZ3_PORTR</name>
<keyword evidence="2" id="KW-1185">Reference proteome</keyword>